<dbReference type="SMART" id="SM01227">
    <property type="entry name" value="GCK"/>
    <property type="match status" value="1"/>
</dbReference>
<organism evidence="3 4">
    <name type="scientific">Chlamydomonas schloesseri</name>
    <dbReference type="NCBI Taxonomy" id="2026947"/>
    <lineage>
        <taxon>Eukaryota</taxon>
        <taxon>Viridiplantae</taxon>
        <taxon>Chlorophyta</taxon>
        <taxon>core chlorophytes</taxon>
        <taxon>Chlorophyceae</taxon>
        <taxon>CS clade</taxon>
        <taxon>Chlamydomonadales</taxon>
        <taxon>Chlamydomonadaceae</taxon>
        <taxon>Chlamydomonas</taxon>
    </lineage>
</organism>
<dbReference type="PANTHER" id="PTHR34357:SF2">
    <property type="entry name" value="F26F24.3-RELATED"/>
    <property type="match status" value="1"/>
</dbReference>
<dbReference type="InterPro" id="IPR012891">
    <property type="entry name" value="GCK_dom"/>
</dbReference>
<dbReference type="AlphaFoldDB" id="A0A835VS55"/>
<feature type="region of interest" description="Disordered" evidence="1">
    <location>
        <begin position="1"/>
        <end position="61"/>
    </location>
</feature>
<comment type="caution">
    <text evidence="3">The sequence shown here is derived from an EMBL/GenBank/DDBJ whole genome shotgun (WGS) entry which is preliminary data.</text>
</comment>
<dbReference type="Proteomes" id="UP000613740">
    <property type="component" value="Unassembled WGS sequence"/>
</dbReference>
<feature type="region of interest" description="Disordered" evidence="1">
    <location>
        <begin position="128"/>
        <end position="184"/>
    </location>
</feature>
<dbReference type="Gene3D" id="1.10.287.2900">
    <property type="match status" value="1"/>
</dbReference>
<feature type="compositionally biased region" description="Low complexity" evidence="1">
    <location>
        <begin position="174"/>
        <end position="184"/>
    </location>
</feature>
<name>A0A835VS55_9CHLO</name>
<sequence>MAPSKPEPQSAESASSTTASTAPNSRPAEATEEKSHAKPGSSSERPEGASGEEPGEGEDSDLARCPICQFIEAGECGDAHKEWVRCRGEAKAAGKDYIDECQDKFKTFLQCAVTHRDYYEPFLEMLGGVPGPEDEGEQQGGQEAGGEEEEEREGAGAGGGEGAGAGAGAGAGGSAPAQRGAGRV</sequence>
<gene>
    <name evidence="3" type="ORF">HYH02_014646</name>
</gene>
<feature type="compositionally biased region" description="Gly residues" evidence="1">
    <location>
        <begin position="155"/>
        <end position="173"/>
    </location>
</feature>
<evidence type="ECO:0000256" key="1">
    <source>
        <dbReference type="SAM" id="MobiDB-lite"/>
    </source>
</evidence>
<accession>A0A835VS55</accession>
<evidence type="ECO:0000313" key="4">
    <source>
        <dbReference type="Proteomes" id="UP000613740"/>
    </source>
</evidence>
<evidence type="ECO:0000259" key="2">
    <source>
        <dbReference type="SMART" id="SM01227"/>
    </source>
</evidence>
<protein>
    <recommendedName>
        <fullName evidence="2">GCK domain-containing protein</fullName>
    </recommendedName>
</protein>
<dbReference type="Pfam" id="PF07802">
    <property type="entry name" value="GCK"/>
    <property type="match status" value="1"/>
</dbReference>
<feature type="domain" description="GCK" evidence="2">
    <location>
        <begin position="63"/>
        <end position="152"/>
    </location>
</feature>
<dbReference type="EMBL" id="JAEHOD010000102">
    <property type="protein sequence ID" value="KAG2427242.1"/>
    <property type="molecule type" value="Genomic_DNA"/>
</dbReference>
<feature type="compositionally biased region" description="Low complexity" evidence="1">
    <location>
        <begin position="39"/>
        <end position="52"/>
    </location>
</feature>
<keyword evidence="4" id="KW-1185">Reference proteome</keyword>
<proteinExistence type="predicted"/>
<dbReference type="OrthoDB" id="539650at2759"/>
<reference evidence="3" key="1">
    <citation type="journal article" date="2020" name="bioRxiv">
        <title>Comparative genomics of Chlamydomonas.</title>
        <authorList>
            <person name="Craig R.J."/>
            <person name="Hasan A.R."/>
            <person name="Ness R.W."/>
            <person name="Keightley P.D."/>
        </authorList>
    </citation>
    <scope>NUCLEOTIDE SEQUENCE</scope>
    <source>
        <strain evidence="3">CCAP 11/173</strain>
    </source>
</reference>
<evidence type="ECO:0000313" key="3">
    <source>
        <dbReference type="EMBL" id="KAG2427242.1"/>
    </source>
</evidence>
<dbReference type="PANTHER" id="PTHR34357">
    <property type="entry name" value="F7A19.14 PROTEIN-RELATED"/>
    <property type="match status" value="1"/>
</dbReference>
<feature type="compositionally biased region" description="Low complexity" evidence="1">
    <location>
        <begin position="1"/>
        <end position="28"/>
    </location>
</feature>